<reference evidence="1 2" key="1">
    <citation type="journal article" date="2014" name="Genome Biol. Evol.">
        <title>The genome of the myxosporean Thelohanellus kitauei shows adaptations to nutrient acquisition within its fish host.</title>
        <authorList>
            <person name="Yang Y."/>
            <person name="Xiong J."/>
            <person name="Zhou Z."/>
            <person name="Huo F."/>
            <person name="Miao W."/>
            <person name="Ran C."/>
            <person name="Liu Y."/>
            <person name="Zhang J."/>
            <person name="Feng J."/>
            <person name="Wang M."/>
            <person name="Wang M."/>
            <person name="Wang L."/>
            <person name="Yao B."/>
        </authorList>
    </citation>
    <scope>NUCLEOTIDE SEQUENCE [LARGE SCALE GENOMIC DNA]</scope>
    <source>
        <strain evidence="1">Wuqing</strain>
    </source>
</reference>
<evidence type="ECO:0000313" key="2">
    <source>
        <dbReference type="Proteomes" id="UP000031668"/>
    </source>
</evidence>
<keyword evidence="2" id="KW-1185">Reference proteome</keyword>
<organism evidence="1 2">
    <name type="scientific">Thelohanellus kitauei</name>
    <name type="common">Myxosporean</name>
    <dbReference type="NCBI Taxonomy" id="669202"/>
    <lineage>
        <taxon>Eukaryota</taxon>
        <taxon>Metazoa</taxon>
        <taxon>Cnidaria</taxon>
        <taxon>Myxozoa</taxon>
        <taxon>Myxosporea</taxon>
        <taxon>Bivalvulida</taxon>
        <taxon>Platysporina</taxon>
        <taxon>Myxobolidae</taxon>
        <taxon>Thelohanellus</taxon>
    </lineage>
</organism>
<name>A0A0C2MBJ5_THEKT</name>
<protein>
    <recommendedName>
        <fullName evidence="3">NIPSNAP domain-containing protein</fullName>
    </recommendedName>
</protein>
<evidence type="ECO:0008006" key="3">
    <source>
        <dbReference type="Google" id="ProtNLM"/>
    </source>
</evidence>
<dbReference type="Gene3D" id="3.30.70.100">
    <property type="match status" value="1"/>
</dbReference>
<sequence length="102" mass="11773">MPVIFEVLQYTLKKGTGHQFHSVMLNESIPLHVECGLKVVNFGNSLDNSDKYFLIRSFSDIGTMEQKLESFYASDKWRNGPRTAIVSMIEESHRVLLDEFNF</sequence>
<dbReference type="Proteomes" id="UP000031668">
    <property type="component" value="Unassembled WGS sequence"/>
</dbReference>
<dbReference type="SUPFAM" id="SSF54909">
    <property type="entry name" value="Dimeric alpha+beta barrel"/>
    <property type="match status" value="1"/>
</dbReference>
<accession>A0A0C2MBJ5</accession>
<dbReference type="EMBL" id="JWZT01004322">
    <property type="protein sequence ID" value="KII64371.1"/>
    <property type="molecule type" value="Genomic_DNA"/>
</dbReference>
<gene>
    <name evidence="1" type="ORF">RF11_00111</name>
</gene>
<evidence type="ECO:0000313" key="1">
    <source>
        <dbReference type="EMBL" id="KII64371.1"/>
    </source>
</evidence>
<comment type="caution">
    <text evidence="1">The sequence shown here is derived from an EMBL/GenBank/DDBJ whole genome shotgun (WGS) entry which is preliminary data.</text>
</comment>
<dbReference type="InterPro" id="IPR011008">
    <property type="entry name" value="Dimeric_a/b-barrel"/>
</dbReference>
<dbReference type="AlphaFoldDB" id="A0A0C2MBJ5"/>
<proteinExistence type="predicted"/>